<dbReference type="Gene3D" id="3.40.50.1820">
    <property type="entry name" value="alpha/beta hydrolase"/>
    <property type="match status" value="1"/>
</dbReference>
<dbReference type="InterPro" id="IPR010060">
    <property type="entry name" value="NRPS_synth"/>
</dbReference>
<dbReference type="Gene3D" id="3.30.559.10">
    <property type="entry name" value="Chloramphenicol acetyltransferase-like domain"/>
    <property type="match status" value="1"/>
</dbReference>
<gene>
    <name evidence="5" type="primary">lgrD_7</name>
    <name evidence="5" type="ORF">NCTC1542_01641</name>
</gene>
<dbReference type="InterPro" id="IPR009081">
    <property type="entry name" value="PP-bd_ACP"/>
</dbReference>
<evidence type="ECO:0000259" key="4">
    <source>
        <dbReference type="PROSITE" id="PS50075"/>
    </source>
</evidence>
<dbReference type="Pfam" id="PF00550">
    <property type="entry name" value="PP-binding"/>
    <property type="match status" value="1"/>
</dbReference>
<dbReference type="InterPro" id="IPR029058">
    <property type="entry name" value="AB_hydrolase_fold"/>
</dbReference>
<dbReference type="GO" id="GO:0003824">
    <property type="term" value="F:catalytic activity"/>
    <property type="evidence" value="ECO:0007669"/>
    <property type="project" value="InterPro"/>
</dbReference>
<accession>A0A378UBG6</accession>
<dbReference type="InterPro" id="IPR023213">
    <property type="entry name" value="CAT-like_dom_sf"/>
</dbReference>
<dbReference type="InterPro" id="IPR036736">
    <property type="entry name" value="ACP-like_sf"/>
</dbReference>
<name>A0A378UBG6_MYCFO</name>
<reference evidence="5 6" key="1">
    <citation type="submission" date="2018-06" db="EMBL/GenBank/DDBJ databases">
        <authorList>
            <consortium name="Pathogen Informatics"/>
            <person name="Doyle S."/>
        </authorList>
    </citation>
    <scope>NUCLEOTIDE SEQUENCE [LARGE SCALE GENOMIC DNA]</scope>
    <source>
        <strain evidence="5 6">NCTC1542</strain>
    </source>
</reference>
<dbReference type="Proteomes" id="UP000255389">
    <property type="component" value="Unassembled WGS sequence"/>
</dbReference>
<proteinExistence type="predicted"/>
<dbReference type="PANTHER" id="PTHR45527">
    <property type="entry name" value="NONRIBOSOMAL PEPTIDE SYNTHETASE"/>
    <property type="match status" value="1"/>
</dbReference>
<dbReference type="PANTHER" id="PTHR45527:SF1">
    <property type="entry name" value="FATTY ACID SYNTHASE"/>
    <property type="match status" value="1"/>
</dbReference>
<dbReference type="GO" id="GO:0044550">
    <property type="term" value="P:secondary metabolite biosynthetic process"/>
    <property type="evidence" value="ECO:0007669"/>
    <property type="project" value="TreeGrafter"/>
</dbReference>
<dbReference type="InterPro" id="IPR006162">
    <property type="entry name" value="Ppantetheine_attach_site"/>
</dbReference>
<dbReference type="InterPro" id="IPR020806">
    <property type="entry name" value="PKS_PP-bd"/>
</dbReference>
<protein>
    <submittedName>
        <fullName evidence="5">Non-ribosomal peptide synthetase PstA</fullName>
    </submittedName>
</protein>
<dbReference type="AlphaFoldDB" id="A0A378UBG6"/>
<comment type="cofactor">
    <cofactor evidence="1">
        <name>pantetheine 4'-phosphate</name>
        <dbReference type="ChEBI" id="CHEBI:47942"/>
    </cofactor>
</comment>
<dbReference type="PROSITE" id="PS00012">
    <property type="entry name" value="PHOSPHOPANTETHEINE"/>
    <property type="match status" value="1"/>
</dbReference>
<evidence type="ECO:0000313" key="6">
    <source>
        <dbReference type="Proteomes" id="UP000255389"/>
    </source>
</evidence>
<dbReference type="GO" id="GO:0072330">
    <property type="term" value="P:monocarboxylic acid biosynthetic process"/>
    <property type="evidence" value="ECO:0007669"/>
    <property type="project" value="UniProtKB-ARBA"/>
</dbReference>
<dbReference type="EMBL" id="UGQY01000001">
    <property type="protein sequence ID" value="STZ74093.1"/>
    <property type="molecule type" value="Genomic_DNA"/>
</dbReference>
<keyword evidence="2" id="KW-0596">Phosphopantetheine</keyword>
<dbReference type="PROSITE" id="PS50075">
    <property type="entry name" value="CARRIER"/>
    <property type="match status" value="1"/>
</dbReference>
<evidence type="ECO:0000256" key="3">
    <source>
        <dbReference type="ARBA" id="ARBA00022553"/>
    </source>
</evidence>
<dbReference type="SUPFAM" id="SSF52777">
    <property type="entry name" value="CoA-dependent acyltransferases"/>
    <property type="match status" value="3"/>
</dbReference>
<dbReference type="NCBIfam" id="TIGR01720">
    <property type="entry name" value="NRPS-para261"/>
    <property type="match status" value="1"/>
</dbReference>
<keyword evidence="3" id="KW-0597">Phosphoprotein</keyword>
<dbReference type="SMART" id="SM01294">
    <property type="entry name" value="PKS_PP_betabranch"/>
    <property type="match status" value="1"/>
</dbReference>
<dbReference type="FunFam" id="1.10.1200.10:FF:000016">
    <property type="entry name" value="Non-ribosomal peptide synthase"/>
    <property type="match status" value="1"/>
</dbReference>
<dbReference type="GO" id="GO:0008610">
    <property type="term" value="P:lipid biosynthetic process"/>
    <property type="evidence" value="ECO:0007669"/>
    <property type="project" value="UniProtKB-ARBA"/>
</dbReference>
<organism evidence="5 6">
    <name type="scientific">Mycolicibacterium fortuitum</name>
    <name type="common">Mycobacterium fortuitum</name>
    <dbReference type="NCBI Taxonomy" id="1766"/>
    <lineage>
        <taxon>Bacteria</taxon>
        <taxon>Bacillati</taxon>
        <taxon>Actinomycetota</taxon>
        <taxon>Actinomycetes</taxon>
        <taxon>Mycobacteriales</taxon>
        <taxon>Mycobacteriaceae</taxon>
        <taxon>Mycolicibacterium</taxon>
    </lineage>
</organism>
<dbReference type="CDD" id="cd19543">
    <property type="entry name" value="DCL_NRPS"/>
    <property type="match status" value="1"/>
</dbReference>
<dbReference type="Pfam" id="PF00668">
    <property type="entry name" value="Condensation"/>
    <property type="match status" value="1"/>
</dbReference>
<evidence type="ECO:0000256" key="2">
    <source>
        <dbReference type="ARBA" id="ARBA00022450"/>
    </source>
</evidence>
<dbReference type="SMART" id="SM00823">
    <property type="entry name" value="PKS_PP"/>
    <property type="match status" value="1"/>
</dbReference>
<dbReference type="Gene3D" id="3.30.559.30">
    <property type="entry name" value="Nonribosomal peptide synthetase, condensation domain"/>
    <property type="match status" value="2"/>
</dbReference>
<sequence length="721" mass="77743">MALNFGGPGGGLRWTQVVAGDAALGAVIKDAKEQLRALPDGLTYGLLRYLNSDVDLAGSDPVIGFNYLGRLGSPAAYASGDVWRFSQAGFSLTGAAGSMPIALAHSVELNAVTIDTDTGPHLNATWTWAPSALDRTAVTRISRLWFDALAGICAHVRRGGGGLTPSDIAPARLSQRQLDELHAQFPVADVLQLTPLQQGLLYHAGVAKSSGDDVYAVQLDLALSGPLEVNQLREAVQTVVSRHPHLTARFCHQFEQPVQVIPADPVAPWRYIELHTDGVGVEAEIEKICAAERAAVCDLENQPAFRVALIRVADNTHRFVLTNHHIVLDGWSMPILMQEIFAGYQGIRLPAASPYRSFMAWLAERDHHAAHAAWREVLAGFDTPILVGPPQKLRFGERSVASYRIPAKTTRALTKLARSHHTTVNVVLQGAWALLLSSLTGQPDVAFGTVVSGRSPEVDGADSMVGLLINTVPVRATFTPDMTTAGLLDQLQSAHNDTLEHQHVALSDIHRITGQDRLFDTVFVYENYPTEAGTQPGGDGLAITGFSSRDYYHYPISVQAGPGRELELRVQYDTDVFDAESIEALMERFRKVLVEMTAHPGRRLSSLDFMKGSEPRLGSWALAAEPTVSQPVSSPDSSGDAYGPPATLIEQIVASIYAEVLGVDRVGVEESFFDSGGDSISAMRAIAAINAALDVELTVLTLFESPSVRSLAQQLENTPAQ</sequence>
<dbReference type="GO" id="GO:0031177">
    <property type="term" value="F:phosphopantetheine binding"/>
    <property type="evidence" value="ECO:0007669"/>
    <property type="project" value="InterPro"/>
</dbReference>
<dbReference type="GO" id="GO:0005737">
    <property type="term" value="C:cytoplasm"/>
    <property type="evidence" value="ECO:0007669"/>
    <property type="project" value="TreeGrafter"/>
</dbReference>
<feature type="domain" description="Carrier" evidence="4">
    <location>
        <begin position="644"/>
        <end position="719"/>
    </location>
</feature>
<dbReference type="GO" id="GO:0043041">
    <property type="term" value="P:amino acid activation for nonribosomal peptide biosynthetic process"/>
    <property type="evidence" value="ECO:0007669"/>
    <property type="project" value="TreeGrafter"/>
</dbReference>
<evidence type="ECO:0000256" key="1">
    <source>
        <dbReference type="ARBA" id="ARBA00001957"/>
    </source>
</evidence>
<evidence type="ECO:0000313" key="5">
    <source>
        <dbReference type="EMBL" id="STZ74093.1"/>
    </source>
</evidence>
<dbReference type="InterPro" id="IPR001242">
    <property type="entry name" value="Condensation_dom"/>
</dbReference>
<dbReference type="SUPFAM" id="SSF47336">
    <property type="entry name" value="ACP-like"/>
    <property type="match status" value="1"/>
</dbReference>